<dbReference type="NCBIfam" id="TIGR04167">
    <property type="entry name" value="rSAM_SeCys"/>
    <property type="match status" value="1"/>
</dbReference>
<dbReference type="PANTHER" id="PTHR43728:SF1">
    <property type="entry name" value="FE-S OXIDOREDUCTASE"/>
    <property type="match status" value="1"/>
</dbReference>
<dbReference type="AlphaFoldDB" id="A0A7S3AJT8"/>
<dbReference type="SFLD" id="SFLDS00029">
    <property type="entry name" value="Radical_SAM"/>
    <property type="match status" value="1"/>
</dbReference>
<dbReference type="PANTHER" id="PTHR43728">
    <property type="entry name" value="SLR0304 PROTEIN"/>
    <property type="match status" value="1"/>
</dbReference>
<name>A0A7S3AJT8_9EUKA</name>
<dbReference type="EMBL" id="HBHX01010752">
    <property type="protein sequence ID" value="CAE0105303.1"/>
    <property type="molecule type" value="Transcribed_RNA"/>
</dbReference>
<dbReference type="Pfam" id="PF12345">
    <property type="entry name" value="DUF3641"/>
    <property type="match status" value="1"/>
</dbReference>
<dbReference type="Pfam" id="PF04055">
    <property type="entry name" value="Radical_SAM"/>
    <property type="match status" value="1"/>
</dbReference>
<accession>A0A7S3AJT8</accession>
<dbReference type="GO" id="GO:0003824">
    <property type="term" value="F:catalytic activity"/>
    <property type="evidence" value="ECO:0007669"/>
    <property type="project" value="InterPro"/>
</dbReference>
<dbReference type="InterPro" id="IPR007197">
    <property type="entry name" value="rSAM"/>
</dbReference>
<gene>
    <name evidence="6" type="ORF">HERI1096_LOCUS5961</name>
</gene>
<dbReference type="Gene3D" id="3.20.20.70">
    <property type="entry name" value="Aldolase class I"/>
    <property type="match status" value="1"/>
</dbReference>
<dbReference type="InterPro" id="IPR024521">
    <property type="entry name" value="ArsS-like_C"/>
</dbReference>
<keyword evidence="3" id="KW-0408">Iron</keyword>
<evidence type="ECO:0000256" key="2">
    <source>
        <dbReference type="ARBA" id="ARBA00022723"/>
    </source>
</evidence>
<sequence length="392" mass="43141">MQRVLPRLSRAGPFVCTRARLLSSSSSVTEGSLIEDTLKEMEADEEFQLTAKKLREVGQKRLTLEERRKRRRALDSIGVPDFMTFLSERGTQADALTRNPTTMLQINVGLYCNQACTHCHVESSPKRAETMSLETADQVLRLLGASKDVVTLDITGGAPEMNEAFRPLVTGARGLGLEVIDRCNLTVLCEPTQEDLPDFLATQGVRVVASLPCYSAKNVNQQRGNKVFERSIEGLRKLNAVGYGQPGSGLKLDLVYNPGGAFLPPSQDGLREAYAEALHSNFGIVFDELFTMTNMPIKRFADFLYKQDKLSEYMQLLVDNYNPATLDTLMCKSLVSVSYDGSLYDCDFNQALAMPLSAKSTVWDLSSLDELTSARIQTGNHCFGCTAGSGSS</sequence>
<proteinExistence type="predicted"/>
<dbReference type="InterPro" id="IPR013785">
    <property type="entry name" value="Aldolase_TIM"/>
</dbReference>
<dbReference type="InterPro" id="IPR058240">
    <property type="entry name" value="rSAM_sf"/>
</dbReference>
<evidence type="ECO:0000259" key="5">
    <source>
        <dbReference type="PROSITE" id="PS51918"/>
    </source>
</evidence>
<organism evidence="6">
    <name type="scientific">Haptolina ericina</name>
    <dbReference type="NCBI Taxonomy" id="156174"/>
    <lineage>
        <taxon>Eukaryota</taxon>
        <taxon>Haptista</taxon>
        <taxon>Haptophyta</taxon>
        <taxon>Prymnesiophyceae</taxon>
        <taxon>Prymnesiales</taxon>
        <taxon>Prymnesiaceae</taxon>
        <taxon>Haptolina</taxon>
    </lineage>
</organism>
<evidence type="ECO:0000256" key="3">
    <source>
        <dbReference type="ARBA" id="ARBA00023004"/>
    </source>
</evidence>
<dbReference type="InterPro" id="IPR026351">
    <property type="entry name" value="rSAM_ArsS-like"/>
</dbReference>
<feature type="domain" description="Radical SAM core" evidence="5">
    <location>
        <begin position="96"/>
        <end position="324"/>
    </location>
</feature>
<keyword evidence="4" id="KW-0411">Iron-sulfur</keyword>
<reference evidence="6" key="1">
    <citation type="submission" date="2021-01" db="EMBL/GenBank/DDBJ databases">
        <authorList>
            <person name="Corre E."/>
            <person name="Pelletier E."/>
            <person name="Niang G."/>
            <person name="Scheremetjew M."/>
            <person name="Finn R."/>
            <person name="Kale V."/>
            <person name="Holt S."/>
            <person name="Cochrane G."/>
            <person name="Meng A."/>
            <person name="Brown T."/>
            <person name="Cohen L."/>
        </authorList>
    </citation>
    <scope>NUCLEOTIDE SEQUENCE</scope>
    <source>
        <strain evidence="6">CCMP281</strain>
    </source>
</reference>
<keyword evidence="1" id="KW-0949">S-adenosyl-L-methionine</keyword>
<dbReference type="GO" id="GO:0046872">
    <property type="term" value="F:metal ion binding"/>
    <property type="evidence" value="ECO:0007669"/>
    <property type="project" value="UniProtKB-KW"/>
</dbReference>
<dbReference type="CDD" id="cd01335">
    <property type="entry name" value="Radical_SAM"/>
    <property type="match status" value="1"/>
</dbReference>
<dbReference type="GO" id="GO:0051536">
    <property type="term" value="F:iron-sulfur cluster binding"/>
    <property type="evidence" value="ECO:0007669"/>
    <property type="project" value="UniProtKB-KW"/>
</dbReference>
<dbReference type="PROSITE" id="PS51918">
    <property type="entry name" value="RADICAL_SAM"/>
    <property type="match status" value="1"/>
</dbReference>
<protein>
    <recommendedName>
        <fullName evidence="5">Radical SAM core domain-containing protein</fullName>
    </recommendedName>
</protein>
<dbReference type="SUPFAM" id="SSF102114">
    <property type="entry name" value="Radical SAM enzymes"/>
    <property type="match status" value="1"/>
</dbReference>
<keyword evidence="2" id="KW-0479">Metal-binding</keyword>
<evidence type="ECO:0000256" key="1">
    <source>
        <dbReference type="ARBA" id="ARBA00022691"/>
    </source>
</evidence>
<evidence type="ECO:0000256" key="4">
    <source>
        <dbReference type="ARBA" id="ARBA00023014"/>
    </source>
</evidence>
<evidence type="ECO:0000313" key="6">
    <source>
        <dbReference type="EMBL" id="CAE0105303.1"/>
    </source>
</evidence>